<keyword evidence="4 6" id="KW-1133">Transmembrane helix</keyword>
<dbReference type="PANTHER" id="PTHR31216">
    <property type="entry name" value="SERPENTINE RECEPTOR CLASS BETA-1-RELATED-RELATED"/>
    <property type="match status" value="1"/>
</dbReference>
<proteinExistence type="inferred from homology"/>
<keyword evidence="7" id="KW-1185">Reference proteome</keyword>
<keyword evidence="5 6" id="KW-0472">Membrane</keyword>
<evidence type="ECO:0000256" key="5">
    <source>
        <dbReference type="ARBA" id="ARBA00023136"/>
    </source>
</evidence>
<evidence type="ECO:0000313" key="8">
    <source>
        <dbReference type="WBParaSite" id="HCON_00126080-00001"/>
    </source>
</evidence>
<feature type="transmembrane region" description="Helical" evidence="6">
    <location>
        <begin position="244"/>
        <end position="270"/>
    </location>
</feature>
<accession>A0A7I4YR31</accession>
<comment type="similarity">
    <text evidence="2">Belongs to the nematode receptor-like protein srb family.</text>
</comment>
<dbReference type="GO" id="GO:0004888">
    <property type="term" value="F:transmembrane signaling receptor activity"/>
    <property type="evidence" value="ECO:0007669"/>
    <property type="project" value="InterPro"/>
</dbReference>
<dbReference type="AlphaFoldDB" id="A0A7I4YR31"/>
<feature type="transmembrane region" description="Helical" evidence="6">
    <location>
        <begin position="32"/>
        <end position="53"/>
    </location>
</feature>
<evidence type="ECO:0000256" key="6">
    <source>
        <dbReference type="SAM" id="Phobius"/>
    </source>
</evidence>
<dbReference type="WBParaSite" id="HCON_00126080-00001">
    <property type="protein sequence ID" value="HCON_00126080-00001"/>
    <property type="gene ID" value="HCON_00126080"/>
</dbReference>
<dbReference type="Pfam" id="PF10292">
    <property type="entry name" value="7TM_GPCR_Srab"/>
    <property type="match status" value="1"/>
</dbReference>
<evidence type="ECO:0000256" key="1">
    <source>
        <dbReference type="ARBA" id="ARBA00004141"/>
    </source>
</evidence>
<feature type="transmembrane region" description="Helical" evidence="6">
    <location>
        <begin position="290"/>
        <end position="306"/>
    </location>
</feature>
<evidence type="ECO:0000313" key="7">
    <source>
        <dbReference type="Proteomes" id="UP000025227"/>
    </source>
</evidence>
<dbReference type="PRINTS" id="PR00699">
    <property type="entry name" value="TMPROTEINSRB"/>
</dbReference>
<comment type="subcellular location">
    <subcellularLocation>
        <location evidence="1">Membrane</location>
        <topology evidence="1">Multi-pass membrane protein</topology>
    </subcellularLocation>
</comment>
<feature type="transmembrane region" description="Helical" evidence="6">
    <location>
        <begin position="73"/>
        <end position="92"/>
    </location>
</feature>
<reference evidence="8" key="1">
    <citation type="submission" date="2020-12" db="UniProtKB">
        <authorList>
            <consortium name="WormBaseParasite"/>
        </authorList>
    </citation>
    <scope>IDENTIFICATION</scope>
    <source>
        <strain evidence="8">MHco3</strain>
    </source>
</reference>
<keyword evidence="3 6" id="KW-0812">Transmembrane</keyword>
<dbReference type="InterPro" id="IPR019408">
    <property type="entry name" value="7TM_GPCR_serpentine_rcpt_Srab"/>
</dbReference>
<dbReference type="GO" id="GO:0007606">
    <property type="term" value="P:sensory perception of chemical stimulus"/>
    <property type="evidence" value="ECO:0007669"/>
    <property type="project" value="InterPro"/>
</dbReference>
<feature type="transmembrane region" description="Helical" evidence="6">
    <location>
        <begin position="156"/>
        <end position="176"/>
    </location>
</feature>
<feature type="transmembrane region" description="Helical" evidence="6">
    <location>
        <begin position="201"/>
        <end position="223"/>
    </location>
</feature>
<name>A0A7I4YR31_HAECO</name>
<evidence type="ECO:0000256" key="4">
    <source>
        <dbReference type="ARBA" id="ARBA00022989"/>
    </source>
</evidence>
<evidence type="ECO:0000256" key="3">
    <source>
        <dbReference type="ARBA" id="ARBA00022692"/>
    </source>
</evidence>
<dbReference type="GO" id="GO:0016020">
    <property type="term" value="C:membrane"/>
    <property type="evidence" value="ECO:0007669"/>
    <property type="project" value="UniProtKB-SubCell"/>
</dbReference>
<protein>
    <submittedName>
        <fullName evidence="8">G protein-coupled receptor</fullName>
    </submittedName>
</protein>
<dbReference type="Proteomes" id="UP000025227">
    <property type="component" value="Unplaced"/>
</dbReference>
<sequence>LVPPMAALKSLQQNLTANYCIELGVLTATTTYYRISMFAALTVSTSSATFMIYFIAKYHSSSTLFHSNLRMSYFFLSLCCLSFDVFNIIMKIHHVTVSFLSENPCEIIMPKIFFIATSVPLFFSMGGAQFAQMSIAIERWIAILYVQDYEAGYRKLGPVLIAAAMILSFGSLFYIYNGETFDVPQWNARSMPSSTYPRSSVALLVMLTMNFVALLLTIALYFFSRRRRRTMTLSSKFQANENAIISRLLFQTSSIQFTVLCLTQIIGLYLRTYQFGNPLRTAYRENSDLFNYYTLILPLLSTVYFAKVKRKRVEDITNHIDMKATGNEGWTNYSRILRNQWK</sequence>
<dbReference type="InterPro" id="IPR002184">
    <property type="entry name" value="7TM_GPCR_serpentine_rcpt_Srb"/>
</dbReference>
<evidence type="ECO:0000256" key="2">
    <source>
        <dbReference type="ARBA" id="ARBA00006860"/>
    </source>
</evidence>
<feature type="transmembrane region" description="Helical" evidence="6">
    <location>
        <begin position="112"/>
        <end position="135"/>
    </location>
</feature>
<dbReference type="PANTHER" id="PTHR31216:SF11">
    <property type="entry name" value="SERPENTINE RECEPTOR CLASS BETA-16-RELATED"/>
    <property type="match status" value="1"/>
</dbReference>
<organism evidence="7 8">
    <name type="scientific">Haemonchus contortus</name>
    <name type="common">Barber pole worm</name>
    <dbReference type="NCBI Taxonomy" id="6289"/>
    <lineage>
        <taxon>Eukaryota</taxon>
        <taxon>Metazoa</taxon>
        <taxon>Ecdysozoa</taxon>
        <taxon>Nematoda</taxon>
        <taxon>Chromadorea</taxon>
        <taxon>Rhabditida</taxon>
        <taxon>Rhabditina</taxon>
        <taxon>Rhabditomorpha</taxon>
        <taxon>Strongyloidea</taxon>
        <taxon>Trichostrongylidae</taxon>
        <taxon>Haemonchus</taxon>
    </lineage>
</organism>